<proteinExistence type="predicted"/>
<sequence length="82" mass="9323">MRSEHLKNLPPVLVSALARLFARYLSECKVPTQCKASKTVLLFKKEDLHDISNYRSICLLSAVYKPFTLAILNTIDRTLEEG</sequence>
<protein>
    <submittedName>
        <fullName evidence="2">Reverse transcriptase domain-containing protein</fullName>
    </submittedName>
</protein>
<dbReference type="WBParaSite" id="ACAC_0000722301-mRNA-1">
    <property type="protein sequence ID" value="ACAC_0000722301-mRNA-1"/>
    <property type="gene ID" value="ACAC_0000722301"/>
</dbReference>
<dbReference type="AlphaFoldDB" id="A0A0K0DAE1"/>
<accession>A0A0K0DAE1</accession>
<reference evidence="2" key="2">
    <citation type="submission" date="2017-02" db="UniProtKB">
        <authorList>
            <consortium name="WormBaseParasite"/>
        </authorList>
    </citation>
    <scope>IDENTIFICATION</scope>
</reference>
<reference evidence="1" key="1">
    <citation type="submission" date="2012-09" db="EMBL/GenBank/DDBJ databases">
        <authorList>
            <person name="Martin A.A."/>
        </authorList>
    </citation>
    <scope>NUCLEOTIDE SEQUENCE</scope>
</reference>
<evidence type="ECO:0000313" key="1">
    <source>
        <dbReference type="Proteomes" id="UP000035642"/>
    </source>
</evidence>
<dbReference type="Proteomes" id="UP000035642">
    <property type="component" value="Unassembled WGS sequence"/>
</dbReference>
<dbReference type="STRING" id="6313.A0A0K0DAE1"/>
<organism evidence="1 2">
    <name type="scientific">Angiostrongylus cantonensis</name>
    <name type="common">Rat lungworm</name>
    <dbReference type="NCBI Taxonomy" id="6313"/>
    <lineage>
        <taxon>Eukaryota</taxon>
        <taxon>Metazoa</taxon>
        <taxon>Ecdysozoa</taxon>
        <taxon>Nematoda</taxon>
        <taxon>Chromadorea</taxon>
        <taxon>Rhabditida</taxon>
        <taxon>Rhabditina</taxon>
        <taxon>Rhabditomorpha</taxon>
        <taxon>Strongyloidea</taxon>
        <taxon>Metastrongylidae</taxon>
        <taxon>Angiostrongylus</taxon>
    </lineage>
</organism>
<keyword evidence="1" id="KW-1185">Reference proteome</keyword>
<name>A0A0K0DAE1_ANGCA</name>
<evidence type="ECO:0000313" key="2">
    <source>
        <dbReference type="WBParaSite" id="ACAC_0000722301-mRNA-1"/>
    </source>
</evidence>